<dbReference type="InterPro" id="IPR019538">
    <property type="entry name" value="PSMD5"/>
</dbReference>
<dbReference type="GO" id="GO:0005829">
    <property type="term" value="C:cytosol"/>
    <property type="evidence" value="ECO:0007669"/>
    <property type="project" value="TreeGrafter"/>
</dbReference>
<keyword evidence="3" id="KW-1185">Reference proteome</keyword>
<proteinExistence type="predicted"/>
<dbReference type="EMBL" id="VSRR010022174">
    <property type="protein sequence ID" value="MPC64486.1"/>
    <property type="molecule type" value="Genomic_DNA"/>
</dbReference>
<dbReference type="GO" id="GO:0000502">
    <property type="term" value="C:proteasome complex"/>
    <property type="evidence" value="ECO:0007669"/>
    <property type="project" value="UniProtKB-KW"/>
</dbReference>
<dbReference type="OrthoDB" id="10250600at2759"/>
<feature type="region of interest" description="Disordered" evidence="1">
    <location>
        <begin position="146"/>
        <end position="185"/>
    </location>
</feature>
<dbReference type="GO" id="GO:0043248">
    <property type="term" value="P:proteasome assembly"/>
    <property type="evidence" value="ECO:0007669"/>
    <property type="project" value="InterPro"/>
</dbReference>
<dbReference type="PANTHER" id="PTHR13554">
    <property type="entry name" value="26S PROTEASOME NON-ATPASE REGULATORY SUBUNIT 5-RELATED"/>
    <property type="match status" value="1"/>
</dbReference>
<dbReference type="AlphaFoldDB" id="A0A5B7H3M0"/>
<keyword evidence="2" id="KW-0647">Proteasome</keyword>
<sequence length="185" mass="19445">MLHLVLKSVGDKCLGVVKLASSVVVKMCHQPVGLTAVFCGAGLAVIQEMVAQRDTTRFNVYELVVEVGLLGSAALSVAVNTGLLDRLLSEVTTGDGLTQLTALQLLIPLALTPGGRALLDERGVTARLMYLLSLAKSDPIARLLTHGSGPSKGHNTLDLGFSAHKGDPERPLHYGRGKPSSLEVT</sequence>
<reference evidence="2 3" key="1">
    <citation type="submission" date="2019-05" db="EMBL/GenBank/DDBJ databases">
        <title>Another draft genome of Portunus trituberculatus and its Hox gene families provides insights of decapod evolution.</title>
        <authorList>
            <person name="Jeong J.-H."/>
            <person name="Song I."/>
            <person name="Kim S."/>
            <person name="Choi T."/>
            <person name="Kim D."/>
            <person name="Ryu S."/>
            <person name="Kim W."/>
        </authorList>
    </citation>
    <scope>NUCLEOTIDE SEQUENCE [LARGE SCALE GENOMIC DNA]</scope>
    <source>
        <tissue evidence="2">Muscle</tissue>
    </source>
</reference>
<protein>
    <submittedName>
        <fullName evidence="2">26S proteasome non-ATPase regulatory subunit 5</fullName>
    </submittedName>
</protein>
<dbReference type="PANTHER" id="PTHR13554:SF10">
    <property type="entry name" value="26S PROTEASOME NON-ATPASE REGULATORY SUBUNIT 5"/>
    <property type="match status" value="1"/>
</dbReference>
<name>A0A5B7H3M0_PORTR</name>
<organism evidence="2 3">
    <name type="scientific">Portunus trituberculatus</name>
    <name type="common">Swimming crab</name>
    <name type="synonym">Neptunus trituberculatus</name>
    <dbReference type="NCBI Taxonomy" id="210409"/>
    <lineage>
        <taxon>Eukaryota</taxon>
        <taxon>Metazoa</taxon>
        <taxon>Ecdysozoa</taxon>
        <taxon>Arthropoda</taxon>
        <taxon>Crustacea</taxon>
        <taxon>Multicrustacea</taxon>
        <taxon>Malacostraca</taxon>
        <taxon>Eumalacostraca</taxon>
        <taxon>Eucarida</taxon>
        <taxon>Decapoda</taxon>
        <taxon>Pleocyemata</taxon>
        <taxon>Brachyura</taxon>
        <taxon>Eubrachyura</taxon>
        <taxon>Portunoidea</taxon>
        <taxon>Portunidae</taxon>
        <taxon>Portuninae</taxon>
        <taxon>Portunus</taxon>
    </lineage>
</organism>
<accession>A0A5B7H3M0</accession>
<dbReference type="Pfam" id="PF10508">
    <property type="entry name" value="Proteasom_PSMB"/>
    <property type="match status" value="1"/>
</dbReference>
<evidence type="ECO:0000313" key="2">
    <source>
        <dbReference type="EMBL" id="MPC64486.1"/>
    </source>
</evidence>
<dbReference type="Proteomes" id="UP000324222">
    <property type="component" value="Unassembled WGS sequence"/>
</dbReference>
<gene>
    <name evidence="2" type="primary">Psmd5</name>
    <name evidence="2" type="ORF">E2C01_058604</name>
</gene>
<evidence type="ECO:0000256" key="1">
    <source>
        <dbReference type="SAM" id="MobiDB-lite"/>
    </source>
</evidence>
<evidence type="ECO:0000313" key="3">
    <source>
        <dbReference type="Proteomes" id="UP000324222"/>
    </source>
</evidence>
<comment type="caution">
    <text evidence="2">The sequence shown here is derived from an EMBL/GenBank/DDBJ whole genome shotgun (WGS) entry which is preliminary data.</text>
</comment>